<evidence type="ECO:0000256" key="1">
    <source>
        <dbReference type="ARBA" id="ARBA00022737"/>
    </source>
</evidence>
<keyword evidence="2 3" id="KW-0802">TPR repeat</keyword>
<dbReference type="AlphaFoldDB" id="A0A2S8G0T0"/>
<comment type="caution">
    <text evidence="5">The sequence shown here is derived from an EMBL/GenBank/DDBJ whole genome shotgun (WGS) entry which is preliminary data.</text>
</comment>
<evidence type="ECO:0000256" key="4">
    <source>
        <dbReference type="SAM" id="MobiDB-lite"/>
    </source>
</evidence>
<dbReference type="PROSITE" id="PS50293">
    <property type="entry name" value="TPR_REGION"/>
    <property type="match status" value="1"/>
</dbReference>
<dbReference type="Pfam" id="PF14559">
    <property type="entry name" value="TPR_19"/>
    <property type="match status" value="2"/>
</dbReference>
<protein>
    <submittedName>
        <fullName evidence="5">Uncharacterized protein</fullName>
    </submittedName>
</protein>
<dbReference type="PROSITE" id="PS50005">
    <property type="entry name" value="TPR"/>
    <property type="match status" value="2"/>
</dbReference>
<dbReference type="Gene3D" id="1.25.40.10">
    <property type="entry name" value="Tetratricopeptide repeat domain"/>
    <property type="match status" value="1"/>
</dbReference>
<dbReference type="SUPFAM" id="SSF48452">
    <property type="entry name" value="TPR-like"/>
    <property type="match status" value="1"/>
</dbReference>
<dbReference type="InterPro" id="IPR052346">
    <property type="entry name" value="O-mannosyl-transferase_TMTC"/>
</dbReference>
<dbReference type="SMART" id="SM00028">
    <property type="entry name" value="TPR"/>
    <property type="match status" value="4"/>
</dbReference>
<sequence>MPRPNRCTGSKPRRYPVATWVVPKSERAKLRVLVEMLAVAIRFSSATRSTTMIRAALIILIATSLLLPMPGCQSWNPLPSADDSPDKAGASSDKTSGSQAAKACIVTAQELHQEGHYVEAAKLLEKARSEQPNGYDYARHLAVLYDELGMTNEAENEFRTALANHPKDADLQNDFGYYCFRIGDDARAEQQFRKALELNPKHQHAQTNLARTLFRQNRLEEAHAAFVQAVGPAIAHQNMGVLLAQAGRDDQARMAFEDALQLDPNLDTSREFLAGLDHLPQLAAQQRSQPQRNLSR</sequence>
<gene>
    <name evidence="5" type="ORF">C5Y98_08165</name>
</gene>
<dbReference type="PANTHER" id="PTHR44227">
    <property type="match status" value="1"/>
</dbReference>
<evidence type="ECO:0000313" key="6">
    <source>
        <dbReference type="Proteomes" id="UP000239388"/>
    </source>
</evidence>
<accession>A0A2S8G0T0</accession>
<feature type="region of interest" description="Disordered" evidence="4">
    <location>
        <begin position="76"/>
        <end position="95"/>
    </location>
</feature>
<keyword evidence="1" id="KW-0677">Repeat</keyword>
<dbReference type="Proteomes" id="UP000239388">
    <property type="component" value="Unassembled WGS sequence"/>
</dbReference>
<evidence type="ECO:0000313" key="5">
    <source>
        <dbReference type="EMBL" id="PQO38049.1"/>
    </source>
</evidence>
<evidence type="ECO:0000256" key="3">
    <source>
        <dbReference type="PROSITE-ProRule" id="PRU00339"/>
    </source>
</evidence>
<feature type="repeat" description="TPR" evidence="3">
    <location>
        <begin position="169"/>
        <end position="202"/>
    </location>
</feature>
<organism evidence="5 6">
    <name type="scientific">Blastopirellula marina</name>
    <dbReference type="NCBI Taxonomy" id="124"/>
    <lineage>
        <taxon>Bacteria</taxon>
        <taxon>Pseudomonadati</taxon>
        <taxon>Planctomycetota</taxon>
        <taxon>Planctomycetia</taxon>
        <taxon>Pirellulales</taxon>
        <taxon>Pirellulaceae</taxon>
        <taxon>Blastopirellula</taxon>
    </lineage>
</organism>
<dbReference type="Pfam" id="PF13181">
    <property type="entry name" value="TPR_8"/>
    <property type="match status" value="1"/>
</dbReference>
<proteinExistence type="predicted"/>
<dbReference type="EMBL" id="PUIB01000011">
    <property type="protein sequence ID" value="PQO38049.1"/>
    <property type="molecule type" value="Genomic_DNA"/>
</dbReference>
<dbReference type="PANTHER" id="PTHR44227:SF3">
    <property type="entry name" value="PROTEIN O-MANNOSYL-TRANSFERASE TMTC4"/>
    <property type="match status" value="1"/>
</dbReference>
<evidence type="ECO:0000256" key="2">
    <source>
        <dbReference type="ARBA" id="ARBA00022803"/>
    </source>
</evidence>
<reference evidence="5 6" key="1">
    <citation type="submission" date="2018-02" db="EMBL/GenBank/DDBJ databases">
        <title>Comparative genomes isolates from brazilian mangrove.</title>
        <authorList>
            <person name="Araujo J.E."/>
            <person name="Taketani R.G."/>
            <person name="Silva M.C.P."/>
            <person name="Loureco M.V."/>
            <person name="Andreote F.D."/>
        </authorList>
    </citation>
    <scope>NUCLEOTIDE SEQUENCE [LARGE SCALE GENOMIC DNA]</scope>
    <source>
        <strain evidence="5 6">NAP PRIS-MGV</strain>
    </source>
</reference>
<name>A0A2S8G0T0_9BACT</name>
<feature type="repeat" description="TPR" evidence="3">
    <location>
        <begin position="233"/>
        <end position="266"/>
    </location>
</feature>
<dbReference type="InterPro" id="IPR011990">
    <property type="entry name" value="TPR-like_helical_dom_sf"/>
</dbReference>
<dbReference type="InterPro" id="IPR019734">
    <property type="entry name" value="TPR_rpt"/>
</dbReference>